<evidence type="ECO:0000256" key="1">
    <source>
        <dbReference type="SAM" id="Phobius"/>
    </source>
</evidence>
<dbReference type="EMBL" id="VSSQ01084222">
    <property type="protein sequence ID" value="MPN32295.1"/>
    <property type="molecule type" value="Genomic_DNA"/>
</dbReference>
<feature type="transmembrane region" description="Helical" evidence="1">
    <location>
        <begin position="6"/>
        <end position="25"/>
    </location>
</feature>
<gene>
    <name evidence="2" type="ORF">SDC9_179773</name>
</gene>
<reference evidence="2" key="1">
    <citation type="submission" date="2019-08" db="EMBL/GenBank/DDBJ databases">
        <authorList>
            <person name="Kucharzyk K."/>
            <person name="Murdoch R.W."/>
            <person name="Higgins S."/>
            <person name="Loffler F."/>
        </authorList>
    </citation>
    <scope>NUCLEOTIDE SEQUENCE</scope>
</reference>
<sequence>MQVFYWIVGIALIVFAFYYVIRFVIRSARGEGCGSCSGGCAGCPAKGCRLRKAEETTEDKEEKENKEE</sequence>
<evidence type="ECO:0008006" key="3">
    <source>
        <dbReference type="Google" id="ProtNLM"/>
    </source>
</evidence>
<keyword evidence="1" id="KW-1133">Transmembrane helix</keyword>
<keyword evidence="1" id="KW-0812">Transmembrane</keyword>
<evidence type="ECO:0000313" key="2">
    <source>
        <dbReference type="EMBL" id="MPN32295.1"/>
    </source>
</evidence>
<protein>
    <recommendedName>
        <fullName evidence="3">FeoB-associated Cys-rich membrane protein</fullName>
    </recommendedName>
</protein>
<keyword evidence="1" id="KW-0472">Membrane</keyword>
<organism evidence="2">
    <name type="scientific">bioreactor metagenome</name>
    <dbReference type="NCBI Taxonomy" id="1076179"/>
    <lineage>
        <taxon>unclassified sequences</taxon>
        <taxon>metagenomes</taxon>
        <taxon>ecological metagenomes</taxon>
    </lineage>
</organism>
<name>A0A645GZQ9_9ZZZZ</name>
<comment type="caution">
    <text evidence="2">The sequence shown here is derived from an EMBL/GenBank/DDBJ whole genome shotgun (WGS) entry which is preliminary data.</text>
</comment>
<accession>A0A645GZQ9</accession>
<proteinExistence type="predicted"/>
<dbReference type="AlphaFoldDB" id="A0A645GZQ9"/>